<dbReference type="Proteomes" id="UP000663828">
    <property type="component" value="Unassembled WGS sequence"/>
</dbReference>
<evidence type="ECO:0000313" key="4">
    <source>
        <dbReference type="Proteomes" id="UP000663828"/>
    </source>
</evidence>
<dbReference type="EMBL" id="CAJNOJ010000008">
    <property type="protein sequence ID" value="CAF0767142.1"/>
    <property type="molecule type" value="Genomic_DNA"/>
</dbReference>
<dbReference type="SUPFAM" id="SSF53335">
    <property type="entry name" value="S-adenosyl-L-methionine-dependent methyltransferases"/>
    <property type="match status" value="1"/>
</dbReference>
<evidence type="ECO:0000313" key="3">
    <source>
        <dbReference type="EMBL" id="CAF0823468.1"/>
    </source>
</evidence>
<evidence type="ECO:0000259" key="1">
    <source>
        <dbReference type="Pfam" id="PF13649"/>
    </source>
</evidence>
<protein>
    <recommendedName>
        <fullName evidence="1">Methyltransferase domain-containing protein</fullName>
    </recommendedName>
</protein>
<name>A0A813QHD1_ADIRI</name>
<dbReference type="AlphaFoldDB" id="A0A813QHD1"/>
<dbReference type="Gene3D" id="3.40.50.150">
    <property type="entry name" value="Vaccinia Virus protein VP39"/>
    <property type="match status" value="1"/>
</dbReference>
<evidence type="ECO:0000313" key="2">
    <source>
        <dbReference type="EMBL" id="CAF0767142.1"/>
    </source>
</evidence>
<reference evidence="2" key="1">
    <citation type="submission" date="2021-02" db="EMBL/GenBank/DDBJ databases">
        <authorList>
            <person name="Nowell W R."/>
        </authorList>
    </citation>
    <scope>NUCLEOTIDE SEQUENCE</scope>
</reference>
<accession>A0A813QHD1</accession>
<feature type="domain" description="Methyltransferase" evidence="1">
    <location>
        <begin position="60"/>
        <end position="154"/>
    </location>
</feature>
<dbReference type="EMBL" id="CAJNOR010000162">
    <property type="protein sequence ID" value="CAF0823468.1"/>
    <property type="molecule type" value="Genomic_DNA"/>
</dbReference>
<dbReference type="CDD" id="cd02440">
    <property type="entry name" value="AdoMet_MTases"/>
    <property type="match status" value="1"/>
</dbReference>
<comment type="caution">
    <text evidence="2">The sequence shown here is derived from an EMBL/GenBank/DDBJ whole genome shotgun (WGS) entry which is preliminary data.</text>
</comment>
<dbReference type="PANTHER" id="PTHR43464:SF82">
    <property type="entry name" value="METHYLTRANSFERASE DOMAIN-CONTAINING PROTEIN"/>
    <property type="match status" value="1"/>
</dbReference>
<evidence type="ECO:0000313" key="5">
    <source>
        <dbReference type="Proteomes" id="UP000663852"/>
    </source>
</evidence>
<dbReference type="Proteomes" id="UP000663852">
    <property type="component" value="Unassembled WGS sequence"/>
</dbReference>
<dbReference type="PANTHER" id="PTHR43464">
    <property type="entry name" value="METHYLTRANSFERASE"/>
    <property type="match status" value="1"/>
</dbReference>
<dbReference type="InterPro" id="IPR029063">
    <property type="entry name" value="SAM-dependent_MTases_sf"/>
</dbReference>
<dbReference type="GO" id="GO:0008168">
    <property type="term" value="F:methyltransferase activity"/>
    <property type="evidence" value="ECO:0007669"/>
    <property type="project" value="TreeGrafter"/>
</dbReference>
<keyword evidence="4" id="KW-1185">Reference proteome</keyword>
<proteinExistence type="predicted"/>
<sequence>MNDDTPLDFTIVNKRLWNAKVDHHVKSPMYDVPGFLEGADSLNSIELDLLGDIQGKRIIHLQCHFGLDTLSLARRGAQQVTGVDFSEKAIAKAEELAKKTNLTASTKFICCNIFDLPDPEELFDIVFASYGTICWLPDINHWARILSNHLKPGGFSLLVEFHPFLDIFDEAYTRIENSYFNHGPIVCDCQGTYADRNAPIRNKSMEWCHPVSSVIQALIQNGLKIEVFKEFDYSPYDALLNSVKIADKCYQIKGLQGKIPIIYAIKASKPIS</sequence>
<dbReference type="OrthoDB" id="540004at2759"/>
<organism evidence="2 5">
    <name type="scientific">Adineta ricciae</name>
    <name type="common">Rotifer</name>
    <dbReference type="NCBI Taxonomy" id="249248"/>
    <lineage>
        <taxon>Eukaryota</taxon>
        <taxon>Metazoa</taxon>
        <taxon>Spiralia</taxon>
        <taxon>Gnathifera</taxon>
        <taxon>Rotifera</taxon>
        <taxon>Eurotatoria</taxon>
        <taxon>Bdelloidea</taxon>
        <taxon>Adinetida</taxon>
        <taxon>Adinetidae</taxon>
        <taxon>Adineta</taxon>
    </lineage>
</organism>
<dbReference type="InterPro" id="IPR041698">
    <property type="entry name" value="Methyltransf_25"/>
</dbReference>
<dbReference type="Pfam" id="PF13649">
    <property type="entry name" value="Methyltransf_25"/>
    <property type="match status" value="1"/>
</dbReference>
<gene>
    <name evidence="2" type="ORF">EDS130_LOCUS3102</name>
    <name evidence="3" type="ORF">XAT740_LOCUS4081</name>
</gene>